<dbReference type="Proteomes" id="UP000887540">
    <property type="component" value="Unplaced"/>
</dbReference>
<dbReference type="PROSITE" id="PS00546">
    <property type="entry name" value="CYSTEINE_SWITCH"/>
    <property type="match status" value="1"/>
</dbReference>
<keyword evidence="5" id="KW-0378">Hydrolase</keyword>
<evidence type="ECO:0000256" key="1">
    <source>
        <dbReference type="ARBA" id="ARBA00001947"/>
    </source>
</evidence>
<keyword evidence="8" id="KW-0865">Zymogen</keyword>
<dbReference type="GO" id="GO:0005615">
    <property type="term" value="C:extracellular space"/>
    <property type="evidence" value="ECO:0007669"/>
    <property type="project" value="TreeGrafter"/>
</dbReference>
<dbReference type="AlphaFoldDB" id="A0A914EMP9"/>
<keyword evidence="6" id="KW-0862">Zinc</keyword>
<dbReference type="SUPFAM" id="SSF55486">
    <property type="entry name" value="Metalloproteases ('zincins'), catalytic domain"/>
    <property type="match status" value="1"/>
</dbReference>
<dbReference type="InterPro" id="IPR036365">
    <property type="entry name" value="PGBD-like_sf"/>
</dbReference>
<feature type="chain" id="PRO_5037271930" evidence="9">
    <location>
        <begin position="18"/>
        <end position="236"/>
    </location>
</feature>
<evidence type="ECO:0000313" key="11">
    <source>
        <dbReference type="Proteomes" id="UP000887540"/>
    </source>
</evidence>
<comment type="cofactor">
    <cofactor evidence="1">
        <name>Zn(2+)</name>
        <dbReference type="ChEBI" id="CHEBI:29105"/>
    </cofactor>
</comment>
<dbReference type="InterPro" id="IPR001818">
    <property type="entry name" value="Pept_M10_metallopeptidase"/>
</dbReference>
<evidence type="ECO:0000259" key="10">
    <source>
        <dbReference type="Pfam" id="PF00413"/>
    </source>
</evidence>
<evidence type="ECO:0000256" key="5">
    <source>
        <dbReference type="ARBA" id="ARBA00022801"/>
    </source>
</evidence>
<dbReference type="GO" id="GO:0006508">
    <property type="term" value="P:proteolysis"/>
    <property type="evidence" value="ECO:0007669"/>
    <property type="project" value="UniProtKB-KW"/>
</dbReference>
<evidence type="ECO:0000256" key="8">
    <source>
        <dbReference type="ARBA" id="ARBA00023145"/>
    </source>
</evidence>
<protein>
    <submittedName>
        <fullName evidence="12">Peptidase M10 metallopeptidase domain-containing protein</fullName>
    </submittedName>
</protein>
<evidence type="ECO:0000256" key="6">
    <source>
        <dbReference type="ARBA" id="ARBA00022833"/>
    </source>
</evidence>
<keyword evidence="4 9" id="KW-0732">Signal</keyword>
<dbReference type="Pfam" id="PF00413">
    <property type="entry name" value="Peptidase_M10"/>
    <property type="match status" value="1"/>
</dbReference>
<accession>A0A914EMP9</accession>
<dbReference type="InterPro" id="IPR021158">
    <property type="entry name" value="Pept_M10A_Zn_BS"/>
</dbReference>
<feature type="signal peptide" evidence="9">
    <location>
        <begin position="1"/>
        <end position="17"/>
    </location>
</feature>
<keyword evidence="3" id="KW-0479">Metal-binding</keyword>
<dbReference type="WBParaSite" id="ACRNAN_scaffold9099.g15182.t1">
    <property type="protein sequence ID" value="ACRNAN_scaffold9099.g15182.t1"/>
    <property type="gene ID" value="ACRNAN_scaffold9099.g15182"/>
</dbReference>
<dbReference type="PANTHER" id="PTHR10201:SF329">
    <property type="entry name" value="MATRIX METALLOPROTEINASE-C"/>
    <property type="match status" value="1"/>
</dbReference>
<evidence type="ECO:0000313" key="12">
    <source>
        <dbReference type="WBParaSite" id="ACRNAN_scaffold9099.g15182.t1"/>
    </source>
</evidence>
<keyword evidence="7" id="KW-0482">Metalloprotease</keyword>
<dbReference type="GO" id="GO:0030574">
    <property type="term" value="P:collagen catabolic process"/>
    <property type="evidence" value="ECO:0007669"/>
    <property type="project" value="TreeGrafter"/>
</dbReference>
<evidence type="ECO:0000256" key="9">
    <source>
        <dbReference type="SAM" id="SignalP"/>
    </source>
</evidence>
<keyword evidence="2" id="KW-0645">Protease</keyword>
<dbReference type="Gene3D" id="3.40.390.10">
    <property type="entry name" value="Collagenase (Catalytic Domain)"/>
    <property type="match status" value="2"/>
</dbReference>
<reference evidence="12" key="1">
    <citation type="submission" date="2022-11" db="UniProtKB">
        <authorList>
            <consortium name="WormBaseParasite"/>
        </authorList>
    </citation>
    <scope>IDENTIFICATION</scope>
</reference>
<evidence type="ECO:0000256" key="4">
    <source>
        <dbReference type="ARBA" id="ARBA00022729"/>
    </source>
</evidence>
<dbReference type="GO" id="GO:0031012">
    <property type="term" value="C:extracellular matrix"/>
    <property type="evidence" value="ECO:0007669"/>
    <property type="project" value="InterPro"/>
</dbReference>
<dbReference type="GO" id="GO:0004222">
    <property type="term" value="F:metalloendopeptidase activity"/>
    <property type="evidence" value="ECO:0007669"/>
    <property type="project" value="InterPro"/>
</dbReference>
<dbReference type="PANTHER" id="PTHR10201">
    <property type="entry name" value="MATRIX METALLOPROTEINASE"/>
    <property type="match status" value="1"/>
</dbReference>
<keyword evidence="11" id="KW-1185">Reference proteome</keyword>
<organism evidence="11 12">
    <name type="scientific">Acrobeloides nanus</name>
    <dbReference type="NCBI Taxonomy" id="290746"/>
    <lineage>
        <taxon>Eukaryota</taxon>
        <taxon>Metazoa</taxon>
        <taxon>Ecdysozoa</taxon>
        <taxon>Nematoda</taxon>
        <taxon>Chromadorea</taxon>
        <taxon>Rhabditida</taxon>
        <taxon>Tylenchina</taxon>
        <taxon>Cephalobomorpha</taxon>
        <taxon>Cephaloboidea</taxon>
        <taxon>Cephalobidae</taxon>
        <taxon>Acrobeloides</taxon>
    </lineage>
</organism>
<feature type="domain" description="Peptidase M10 metallopeptidase" evidence="10">
    <location>
        <begin position="109"/>
        <end position="145"/>
    </location>
</feature>
<evidence type="ECO:0000256" key="3">
    <source>
        <dbReference type="ARBA" id="ARBA00022723"/>
    </source>
</evidence>
<dbReference type="GO" id="GO:0030198">
    <property type="term" value="P:extracellular matrix organization"/>
    <property type="evidence" value="ECO:0007669"/>
    <property type="project" value="TreeGrafter"/>
</dbReference>
<sequence length="236" mass="26654">MVVTFFILFLLAVLTIGEVTYHGDIESVTEDSVEVSYTITESFQEFLGLEPTGRLDSETKAKIAHPRCGVPDVNSNPLAMTQEYKWQKSSLTYSIKNYTNDVTKQTLSETHIDLLNTAVHEIGHALGLFHIGKVESAIMAPYYKPTIDPDGSYMPPRLTPHDVYIFDSISDSNGKFKLRDGYPKKTPINKDINGAIIIDDKAYIFSLFINGEPIEQVDCFRYLIIDLDPKLSYKHH</sequence>
<dbReference type="GO" id="GO:0008270">
    <property type="term" value="F:zinc ion binding"/>
    <property type="evidence" value="ECO:0007669"/>
    <property type="project" value="InterPro"/>
</dbReference>
<evidence type="ECO:0000256" key="2">
    <source>
        <dbReference type="ARBA" id="ARBA00022670"/>
    </source>
</evidence>
<evidence type="ECO:0000256" key="7">
    <source>
        <dbReference type="ARBA" id="ARBA00023049"/>
    </source>
</evidence>
<proteinExistence type="predicted"/>
<name>A0A914EMP9_9BILA</name>
<dbReference type="InterPro" id="IPR024079">
    <property type="entry name" value="MetalloPept_cat_dom_sf"/>
</dbReference>
<dbReference type="SUPFAM" id="SSF47090">
    <property type="entry name" value="PGBD-like"/>
    <property type="match status" value="1"/>
</dbReference>